<feature type="region of interest" description="Disordered" evidence="1">
    <location>
        <begin position="1"/>
        <end position="43"/>
    </location>
</feature>
<evidence type="ECO:0000313" key="2">
    <source>
        <dbReference type="EMBL" id="KAK8719762.1"/>
    </source>
</evidence>
<name>A0AAW0VS50_CHEQU</name>
<reference evidence="2 3" key="1">
    <citation type="journal article" date="2024" name="BMC Genomics">
        <title>Genome assembly of redclaw crayfish (Cherax quadricarinatus) provides insights into its immune adaptation and hypoxia tolerance.</title>
        <authorList>
            <person name="Liu Z."/>
            <person name="Zheng J."/>
            <person name="Li H."/>
            <person name="Fang K."/>
            <person name="Wang S."/>
            <person name="He J."/>
            <person name="Zhou D."/>
            <person name="Weng S."/>
            <person name="Chi M."/>
            <person name="Gu Z."/>
            <person name="He J."/>
            <person name="Li F."/>
            <person name="Wang M."/>
        </authorList>
    </citation>
    <scope>NUCLEOTIDE SEQUENCE [LARGE SCALE GENOMIC DNA]</scope>
    <source>
        <strain evidence="2">ZL_2023a</strain>
    </source>
</reference>
<feature type="non-terminal residue" evidence="2">
    <location>
        <position position="1"/>
    </location>
</feature>
<dbReference type="GO" id="GO:0016791">
    <property type="term" value="F:phosphatase activity"/>
    <property type="evidence" value="ECO:0007669"/>
    <property type="project" value="UniProtKB-ARBA"/>
</dbReference>
<dbReference type="SUPFAM" id="SSF53254">
    <property type="entry name" value="Phosphoglycerate mutase-like"/>
    <property type="match status" value="1"/>
</dbReference>
<feature type="non-terminal residue" evidence="2">
    <location>
        <position position="215"/>
    </location>
</feature>
<evidence type="ECO:0000313" key="3">
    <source>
        <dbReference type="Proteomes" id="UP001445076"/>
    </source>
</evidence>
<comment type="caution">
    <text evidence="2">The sequence shown here is derived from an EMBL/GenBank/DDBJ whole genome shotgun (WGS) entry which is preliminary data.</text>
</comment>
<accession>A0AAW0VS50</accession>
<dbReference type="Gene3D" id="3.40.50.1240">
    <property type="entry name" value="Phosphoglycerate mutase-like"/>
    <property type="match status" value="1"/>
</dbReference>
<feature type="compositionally biased region" description="Polar residues" evidence="1">
    <location>
        <begin position="32"/>
        <end position="43"/>
    </location>
</feature>
<protein>
    <submittedName>
        <fullName evidence="2">Uncharacterized protein</fullName>
    </submittedName>
</protein>
<keyword evidence="3" id="KW-1185">Reference proteome</keyword>
<gene>
    <name evidence="2" type="ORF">OTU49_013793</name>
</gene>
<dbReference type="AlphaFoldDB" id="A0AAW0VS50"/>
<organism evidence="2 3">
    <name type="scientific">Cherax quadricarinatus</name>
    <name type="common">Australian red claw crayfish</name>
    <dbReference type="NCBI Taxonomy" id="27406"/>
    <lineage>
        <taxon>Eukaryota</taxon>
        <taxon>Metazoa</taxon>
        <taxon>Ecdysozoa</taxon>
        <taxon>Arthropoda</taxon>
        <taxon>Crustacea</taxon>
        <taxon>Multicrustacea</taxon>
        <taxon>Malacostraca</taxon>
        <taxon>Eumalacostraca</taxon>
        <taxon>Eucarida</taxon>
        <taxon>Decapoda</taxon>
        <taxon>Pleocyemata</taxon>
        <taxon>Astacidea</taxon>
        <taxon>Parastacoidea</taxon>
        <taxon>Parastacidae</taxon>
        <taxon>Cherax</taxon>
    </lineage>
</organism>
<dbReference type="Proteomes" id="UP001445076">
    <property type="component" value="Unassembled WGS sequence"/>
</dbReference>
<evidence type="ECO:0000256" key="1">
    <source>
        <dbReference type="SAM" id="MobiDB-lite"/>
    </source>
</evidence>
<dbReference type="InterPro" id="IPR013078">
    <property type="entry name" value="His_Pase_superF_clade-1"/>
</dbReference>
<sequence>AEMDDDTFIDSSYHSKRNKRQARSRLNPPAQPQGSLKKSTTGSATGRVQFSWPFCIRQPSIAILKTLVKKPKMEGSLHKFPVDGPRKIIVARHGERVDFTFGDWTRFCFDETRKYQQCDLNMPETLPQRKGAPRSFYKDGPLTNIGVFQATLVGQALKANNTEVHHVFCSPALRCVQTCASILKGMGIDEVMPINIEPGLFEFLPWYKDEIPTCR</sequence>
<dbReference type="CDD" id="cd07067">
    <property type="entry name" value="HP_PGM_like"/>
    <property type="match status" value="1"/>
</dbReference>
<dbReference type="PANTHER" id="PTHR16469">
    <property type="entry name" value="UBIQUITIN-ASSOCIATED AND SH3 DOMAIN-CONTAINING BA-RELATED"/>
    <property type="match status" value="1"/>
</dbReference>
<dbReference type="EMBL" id="JARKIK010001381">
    <property type="protein sequence ID" value="KAK8719762.1"/>
    <property type="molecule type" value="Genomic_DNA"/>
</dbReference>
<feature type="compositionally biased region" description="Basic residues" evidence="1">
    <location>
        <begin position="14"/>
        <end position="23"/>
    </location>
</feature>
<dbReference type="Pfam" id="PF00300">
    <property type="entry name" value="His_Phos_1"/>
    <property type="match status" value="1"/>
</dbReference>
<proteinExistence type="predicted"/>
<dbReference type="PANTHER" id="PTHR16469:SF27">
    <property type="entry name" value="UBIQUITIN-ASSOCIATED AND SH3 DOMAIN-CONTAINING BA-RELATED"/>
    <property type="match status" value="1"/>
</dbReference>
<dbReference type="InterPro" id="IPR029033">
    <property type="entry name" value="His_PPase_superfam"/>
</dbReference>
<dbReference type="InterPro" id="IPR051710">
    <property type="entry name" value="Phosphatase_SH3-domain"/>
</dbReference>